<dbReference type="Proteomes" id="UP000616151">
    <property type="component" value="Unassembled WGS sequence"/>
</dbReference>
<reference evidence="1" key="1">
    <citation type="submission" date="2021-01" db="EMBL/GenBank/DDBJ databases">
        <authorList>
            <person name="Sun Q."/>
        </authorList>
    </citation>
    <scope>NUCLEOTIDE SEQUENCE</scope>
    <source>
        <strain evidence="1">YIM B02566</strain>
    </source>
</reference>
<dbReference type="EMBL" id="JAENHL010000004">
    <property type="protein sequence ID" value="MBK1865515.1"/>
    <property type="molecule type" value="Genomic_DNA"/>
</dbReference>
<evidence type="ECO:0000313" key="2">
    <source>
        <dbReference type="Proteomes" id="UP000616151"/>
    </source>
</evidence>
<keyword evidence="2" id="KW-1185">Reference proteome</keyword>
<organism evidence="1 2">
    <name type="scientific">Taklimakanibacter albus</name>
    <dbReference type="NCBI Taxonomy" id="2800327"/>
    <lineage>
        <taxon>Bacteria</taxon>
        <taxon>Pseudomonadati</taxon>
        <taxon>Pseudomonadota</taxon>
        <taxon>Alphaproteobacteria</taxon>
        <taxon>Hyphomicrobiales</taxon>
        <taxon>Aestuariivirgaceae</taxon>
        <taxon>Taklimakanibacter</taxon>
    </lineage>
</organism>
<proteinExistence type="predicted"/>
<evidence type="ECO:0000313" key="1">
    <source>
        <dbReference type="EMBL" id="MBK1865515.1"/>
    </source>
</evidence>
<accession>A0ACC5QYT2</accession>
<sequence length="244" mass="27139">MIAKGKSYDFLENIRGEKRGGATARVVDVLRNAIVMHAFEPGAPLDKARLCEKLGVSRFPVSEALARLQDQGLVDIQPQRGTTVSLIRLADARENMFLRKALETEAVRALAGATDDHILSDLKANLAAQELAVAAGDKPAFHKLDLAFHDILLTALGFSRVRAVVESARLALDRVRVLLASPLRRAQTVEEHERIVAALEHRDGTEAARAMGDHLDQVMKELMSFARREPELFTDWQDWKTDRM</sequence>
<name>A0ACC5QYT2_9HYPH</name>
<comment type="caution">
    <text evidence="1">The sequence shown here is derived from an EMBL/GenBank/DDBJ whole genome shotgun (WGS) entry which is preliminary data.</text>
</comment>
<protein>
    <submittedName>
        <fullName evidence="1">GntR family transcriptional regulator</fullName>
    </submittedName>
</protein>
<gene>
    <name evidence="1" type="ORF">JHL16_04065</name>
</gene>